<protein>
    <recommendedName>
        <fullName evidence="1">NB-ARC domain-containing protein</fullName>
    </recommendedName>
</protein>
<dbReference type="PANTHER" id="PTHR46082:SF6">
    <property type="entry name" value="AAA+ ATPASE DOMAIN-CONTAINING PROTEIN-RELATED"/>
    <property type="match status" value="1"/>
</dbReference>
<accession>A0A0N9I167</accession>
<dbReference type="OrthoDB" id="3885120at2"/>
<keyword evidence="3" id="KW-1185">Reference proteome</keyword>
<dbReference type="Proteomes" id="UP000063699">
    <property type="component" value="Chromosome"/>
</dbReference>
<dbReference type="PRINTS" id="PR00364">
    <property type="entry name" value="DISEASERSIST"/>
</dbReference>
<dbReference type="RefSeq" id="WP_054290071.1">
    <property type="nucleotide sequence ID" value="NZ_CP012752.1"/>
</dbReference>
<dbReference type="InterPro" id="IPR002182">
    <property type="entry name" value="NB-ARC"/>
</dbReference>
<dbReference type="InterPro" id="IPR027417">
    <property type="entry name" value="P-loop_NTPase"/>
</dbReference>
<dbReference type="Gene3D" id="3.40.50.300">
    <property type="entry name" value="P-loop containing nucleotide triphosphate hydrolases"/>
    <property type="match status" value="1"/>
</dbReference>
<dbReference type="STRING" id="860235.AOZ06_15705"/>
<dbReference type="InterPro" id="IPR053137">
    <property type="entry name" value="NLR-like"/>
</dbReference>
<feature type="domain" description="NB-ARC" evidence="1">
    <location>
        <begin position="135"/>
        <end position="279"/>
    </location>
</feature>
<dbReference type="Gene3D" id="1.25.40.10">
    <property type="entry name" value="Tetratricopeptide repeat domain"/>
    <property type="match status" value="2"/>
</dbReference>
<name>A0A0N9I167_9PSEU</name>
<dbReference type="AlphaFoldDB" id="A0A0N9I167"/>
<dbReference type="PANTHER" id="PTHR46082">
    <property type="entry name" value="ATP/GTP-BINDING PROTEIN-RELATED"/>
    <property type="match status" value="1"/>
</dbReference>
<evidence type="ECO:0000313" key="3">
    <source>
        <dbReference type="Proteomes" id="UP000063699"/>
    </source>
</evidence>
<sequence>MADQDPRAAFAEALTRLRRRVPDVSDEDLARRASALPLPSGRLVGINARRLGEWLNGQAVPRQFDPIMAVVSVIEKAVGGPPAASQLQRLWRAAQKQPAHPRQAMVLGRPPGDAAALQHRHRLATAVDEAIADSAIERILLTGAGGVGKSQLASAAFHRARDTAAVLLWVSAATRQSVLSGYARAWRARANSTATGDTGWDDETQADLFVAWLRATTNRWLIVLDDVDDPAELSGLWPVGAAGTCVMTSRRRDAALLRPGTKVIPVGMFTPDEATTYLSERLSPAGRPSAADVVALADALGHFPLALAQAAAFLIDTGMSVASYTRLLADQKESVADLLPSSSPADEHGGTVVSTVQLALERAESLAPAARPMLELISVLATEGIPEAVLFSPSARRWLGEERNRSALLGLRALHRLNLVTHDGHVEVHALVQRTVRQLVAEERRDALAVAAADAVEEAWEVPENPAVLYRNAEVLHGIAGTRLWDNGMHPMLRRLSQHLAATGRADAARQTATVLLGQAREHRDVLFLRGQIAAATGDLGNHAEAARSLCEIHAAAQERLGRADIDTLTLRWLEAHYRSESGMFESAATDLAAFISDEQDSLGSTHSLIVDARDDLALCLGLSGDVVGARDTYARLERELRRELGPLHPTTLRALSGLGRWIGEAGDADAAVATYDKAVRDLEQVLGRLHHETLIARHNLAYWRSLAGDVGSAIAEFATAAQDAQLGLGADHPTTLTYRLNLAFWRGIAGATDRALAELNSLREPVVTVFGAEHPRTLRFRQQYADILYRSGDKAEAEAQMKSLVEEMVKVQGANNPRTLQAADLLSEWIGAPPGA</sequence>
<evidence type="ECO:0000313" key="2">
    <source>
        <dbReference type="EMBL" id="ALG08164.1"/>
    </source>
</evidence>
<dbReference type="EMBL" id="CP012752">
    <property type="protein sequence ID" value="ALG08164.1"/>
    <property type="molecule type" value="Genomic_DNA"/>
</dbReference>
<gene>
    <name evidence="2" type="ORF">AOZ06_15705</name>
</gene>
<dbReference type="GO" id="GO:0043531">
    <property type="term" value="F:ADP binding"/>
    <property type="evidence" value="ECO:0007669"/>
    <property type="project" value="InterPro"/>
</dbReference>
<dbReference type="Pfam" id="PF00931">
    <property type="entry name" value="NB-ARC"/>
    <property type="match status" value="1"/>
</dbReference>
<dbReference type="InterPro" id="IPR011990">
    <property type="entry name" value="TPR-like_helical_dom_sf"/>
</dbReference>
<dbReference type="KEGG" id="kphy:AOZ06_15705"/>
<evidence type="ECO:0000259" key="1">
    <source>
        <dbReference type="Pfam" id="PF00931"/>
    </source>
</evidence>
<dbReference type="SUPFAM" id="SSF52540">
    <property type="entry name" value="P-loop containing nucleoside triphosphate hydrolases"/>
    <property type="match status" value="1"/>
</dbReference>
<dbReference type="SUPFAM" id="SSF48452">
    <property type="entry name" value="TPR-like"/>
    <property type="match status" value="1"/>
</dbReference>
<proteinExistence type="predicted"/>
<reference evidence="2 3" key="1">
    <citation type="submission" date="2015-07" db="EMBL/GenBank/DDBJ databases">
        <title>Genome sequencing of Kibdelosporangium phytohabitans.</title>
        <authorList>
            <person name="Qin S."/>
            <person name="Xing K."/>
        </authorList>
    </citation>
    <scope>NUCLEOTIDE SEQUENCE [LARGE SCALE GENOMIC DNA]</scope>
    <source>
        <strain evidence="2 3">KLBMP1111</strain>
    </source>
</reference>
<organism evidence="2 3">
    <name type="scientific">Kibdelosporangium phytohabitans</name>
    <dbReference type="NCBI Taxonomy" id="860235"/>
    <lineage>
        <taxon>Bacteria</taxon>
        <taxon>Bacillati</taxon>
        <taxon>Actinomycetota</taxon>
        <taxon>Actinomycetes</taxon>
        <taxon>Pseudonocardiales</taxon>
        <taxon>Pseudonocardiaceae</taxon>
        <taxon>Kibdelosporangium</taxon>
    </lineage>
</organism>